<feature type="domain" description="ABC transmembrane type-1" evidence="9">
    <location>
        <begin position="68"/>
        <end position="300"/>
    </location>
</feature>
<dbReference type="PROSITE" id="PS51257">
    <property type="entry name" value="PROKAR_LIPOPROTEIN"/>
    <property type="match status" value="1"/>
</dbReference>
<dbReference type="STRING" id="84022.CACET_c12670"/>
<feature type="transmembrane region" description="Helical" evidence="8">
    <location>
        <begin position="15"/>
        <end position="36"/>
    </location>
</feature>
<dbReference type="PANTHER" id="PTHR43470:SF3">
    <property type="entry name" value="PHOSPHATE TRANSPORT SYSTEM PERMEASE PROTEIN PSTA-RELATED"/>
    <property type="match status" value="1"/>
</dbReference>
<evidence type="ECO:0000256" key="6">
    <source>
        <dbReference type="ARBA" id="ARBA00022989"/>
    </source>
</evidence>
<dbReference type="PATRIC" id="fig|84022.6.peg.1255"/>
<dbReference type="GO" id="GO:0005315">
    <property type="term" value="F:phosphate transmembrane transporter activity"/>
    <property type="evidence" value="ECO:0007669"/>
    <property type="project" value="InterPro"/>
</dbReference>
<dbReference type="PROSITE" id="PS50928">
    <property type="entry name" value="ABC_TM1"/>
    <property type="match status" value="1"/>
</dbReference>
<organism evidence="10 11">
    <name type="scientific">Clostridium aceticum</name>
    <dbReference type="NCBI Taxonomy" id="84022"/>
    <lineage>
        <taxon>Bacteria</taxon>
        <taxon>Bacillati</taxon>
        <taxon>Bacillota</taxon>
        <taxon>Clostridia</taxon>
        <taxon>Eubacteriales</taxon>
        <taxon>Clostridiaceae</taxon>
        <taxon>Clostridium</taxon>
    </lineage>
</organism>
<keyword evidence="3" id="KW-0813">Transport</keyword>
<dbReference type="InterPro" id="IPR005672">
    <property type="entry name" value="Phosphate_PstA"/>
</dbReference>
<accession>A0A0G3W9Z2</accession>
<evidence type="ECO:0000256" key="3">
    <source>
        <dbReference type="ARBA" id="ARBA00022448"/>
    </source>
</evidence>
<dbReference type="RefSeq" id="WP_052661238.1">
    <property type="nucleotide sequence ID" value="NZ_CP009687.1"/>
</dbReference>
<evidence type="ECO:0000256" key="5">
    <source>
        <dbReference type="ARBA" id="ARBA00022692"/>
    </source>
</evidence>
<dbReference type="PANTHER" id="PTHR43470">
    <property type="entry name" value="PHOSPHATE TRANSPORT SYSTEM PERMEASE PROTEIN PSTA-RELATED"/>
    <property type="match status" value="1"/>
</dbReference>
<evidence type="ECO:0000313" key="11">
    <source>
        <dbReference type="Proteomes" id="UP000035704"/>
    </source>
</evidence>
<keyword evidence="7 8" id="KW-0472">Membrane</keyword>
<comment type="similarity">
    <text evidence="2 8">Belongs to the binding-protein-dependent transport system permease family. CysTW subfamily.</text>
</comment>
<feature type="transmembrane region" description="Helical" evidence="8">
    <location>
        <begin position="69"/>
        <end position="93"/>
    </location>
</feature>
<dbReference type="CDD" id="cd06261">
    <property type="entry name" value="TM_PBP2"/>
    <property type="match status" value="1"/>
</dbReference>
<keyword evidence="4 8" id="KW-1003">Cell membrane</keyword>
<evidence type="ECO:0000256" key="4">
    <source>
        <dbReference type="ARBA" id="ARBA00022475"/>
    </source>
</evidence>
<dbReference type="KEGG" id="cace:CACET_c12670"/>
<feature type="transmembrane region" description="Helical" evidence="8">
    <location>
        <begin position="211"/>
        <end position="234"/>
    </location>
</feature>
<sequence length="314" mass="33992">MFSKGDAKDYFQQSFVWLSAIIVVGGCFGIILFLFVNGYRTISFEFLTTDPGATAVDISRAGGILTPMVGTFIVTIFGSLLALPWALATAIYLSEYAKTSPINYYFKIAIDILAGIPTIVIAIFGVAVFTIPSLGFLSSMVEGVQGVTRAFGKSFFVCSIAMAIMILPFVIKTCEEAIKSVPKSYREASLALGTTKWDTIMNVVLPSSVNGIITAVILGMGRIIGDTAIVWLLLGGTLRMTGNQPWWQMQNWMSTLKNTGSTLTTYIYFNSPAGEGDMPELAYAAAIVLIVIIVLLNALTAFIGKRNMTLKEED</sequence>
<comment type="subcellular location">
    <subcellularLocation>
        <location evidence="1 8">Cell membrane</location>
        <topology evidence="1 8">Multi-pass membrane protein</topology>
    </subcellularLocation>
</comment>
<name>A0A0G3W9Z2_9CLOT</name>
<dbReference type="Pfam" id="PF00528">
    <property type="entry name" value="BPD_transp_1"/>
    <property type="match status" value="1"/>
</dbReference>
<keyword evidence="5 8" id="KW-0812">Transmembrane</keyword>
<dbReference type="Gene3D" id="1.10.3720.10">
    <property type="entry name" value="MetI-like"/>
    <property type="match status" value="1"/>
</dbReference>
<evidence type="ECO:0000256" key="8">
    <source>
        <dbReference type="RuleBase" id="RU363043"/>
    </source>
</evidence>
<evidence type="ECO:0000256" key="1">
    <source>
        <dbReference type="ARBA" id="ARBA00004651"/>
    </source>
</evidence>
<dbReference type="NCBIfam" id="TIGR00974">
    <property type="entry name" value="3a0107s02c"/>
    <property type="match status" value="1"/>
</dbReference>
<evidence type="ECO:0000313" key="10">
    <source>
        <dbReference type="EMBL" id="AKL94732.1"/>
    </source>
</evidence>
<dbReference type="InterPro" id="IPR000515">
    <property type="entry name" value="MetI-like"/>
</dbReference>
<reference evidence="10 11" key="1">
    <citation type="submission" date="2014-10" db="EMBL/GenBank/DDBJ databases">
        <title>Genome sequence of Clostridium aceticum DSM 1496.</title>
        <authorList>
            <person name="Poehlein A."/>
            <person name="Schiel-Bengelsdorf B."/>
            <person name="Gottschalk G."/>
            <person name="Duerre P."/>
            <person name="Daniel R."/>
        </authorList>
    </citation>
    <scope>NUCLEOTIDE SEQUENCE [LARGE SCALE GENOMIC DNA]</scope>
    <source>
        <strain evidence="10 11">DSM 1496</strain>
    </source>
</reference>
<evidence type="ECO:0000256" key="7">
    <source>
        <dbReference type="ARBA" id="ARBA00023136"/>
    </source>
</evidence>
<protein>
    <recommendedName>
        <fullName evidence="8">Phosphate transport system permease protein PstA</fullName>
    </recommendedName>
</protein>
<dbReference type="GO" id="GO:0005886">
    <property type="term" value="C:plasma membrane"/>
    <property type="evidence" value="ECO:0007669"/>
    <property type="project" value="UniProtKB-SubCell"/>
</dbReference>
<dbReference type="AlphaFoldDB" id="A0A0G3W9Z2"/>
<dbReference type="EMBL" id="CP009687">
    <property type="protein sequence ID" value="AKL94732.1"/>
    <property type="molecule type" value="Genomic_DNA"/>
</dbReference>
<dbReference type="Proteomes" id="UP000035704">
    <property type="component" value="Chromosome"/>
</dbReference>
<proteinExistence type="inferred from homology"/>
<keyword evidence="11" id="KW-1185">Reference proteome</keyword>
<gene>
    <name evidence="10" type="primary">pstA1</name>
    <name evidence="10" type="ORF">CACET_c12670</name>
</gene>
<evidence type="ECO:0000259" key="9">
    <source>
        <dbReference type="PROSITE" id="PS50928"/>
    </source>
</evidence>
<dbReference type="SUPFAM" id="SSF161098">
    <property type="entry name" value="MetI-like"/>
    <property type="match status" value="1"/>
</dbReference>
<dbReference type="InterPro" id="IPR035906">
    <property type="entry name" value="MetI-like_sf"/>
</dbReference>
<evidence type="ECO:0000256" key="2">
    <source>
        <dbReference type="ARBA" id="ARBA00007069"/>
    </source>
</evidence>
<feature type="transmembrane region" description="Helical" evidence="8">
    <location>
        <begin position="151"/>
        <end position="171"/>
    </location>
</feature>
<feature type="transmembrane region" description="Helical" evidence="8">
    <location>
        <begin position="105"/>
        <end position="131"/>
    </location>
</feature>
<keyword evidence="6 8" id="KW-1133">Transmembrane helix</keyword>
<dbReference type="OrthoDB" id="9785113at2"/>
<dbReference type="GO" id="GO:0035435">
    <property type="term" value="P:phosphate ion transmembrane transport"/>
    <property type="evidence" value="ECO:0007669"/>
    <property type="project" value="InterPro"/>
</dbReference>
<feature type="transmembrane region" description="Helical" evidence="8">
    <location>
        <begin position="281"/>
        <end position="303"/>
    </location>
</feature>